<dbReference type="Proteomes" id="UP000593577">
    <property type="component" value="Unassembled WGS sequence"/>
</dbReference>
<gene>
    <name evidence="1" type="ORF">Goari_003622</name>
</gene>
<dbReference type="AlphaFoldDB" id="A0A7J8YC11"/>
<name>A0A7J8YC11_GOSAI</name>
<keyword evidence="2" id="KW-1185">Reference proteome</keyword>
<dbReference type="EMBL" id="JABFAA010000011">
    <property type="protein sequence ID" value="MBA0697118.1"/>
    <property type="molecule type" value="Genomic_DNA"/>
</dbReference>
<evidence type="ECO:0000313" key="1">
    <source>
        <dbReference type="EMBL" id="MBA0697118.1"/>
    </source>
</evidence>
<reference evidence="1 2" key="1">
    <citation type="journal article" date="2019" name="Genome Biol. Evol.">
        <title>Insights into the evolution of the New World diploid cottons (Gossypium, subgenus Houzingenia) based on genome sequencing.</title>
        <authorList>
            <person name="Grover C.E."/>
            <person name="Arick M.A. 2nd"/>
            <person name="Thrash A."/>
            <person name="Conover J.L."/>
            <person name="Sanders W.S."/>
            <person name="Peterson D.G."/>
            <person name="Frelichowski J.E."/>
            <person name="Scheffler J.A."/>
            <person name="Scheffler B.E."/>
            <person name="Wendel J.F."/>
        </authorList>
    </citation>
    <scope>NUCLEOTIDE SEQUENCE [LARGE SCALE GENOMIC DNA]</scope>
    <source>
        <strain evidence="1">185</strain>
        <tissue evidence="1">Leaf</tissue>
    </source>
</reference>
<protein>
    <submittedName>
        <fullName evidence="1">Uncharacterized protein</fullName>
    </submittedName>
</protein>
<sequence length="60" mass="6985">MRRVKTYDNDQTLIVFNSSFSPNSHILPCERMPPRRRAKKANSSPVFPLISLKFVPIVHF</sequence>
<comment type="caution">
    <text evidence="1">The sequence shown here is derived from an EMBL/GenBank/DDBJ whole genome shotgun (WGS) entry which is preliminary data.</text>
</comment>
<organism evidence="1 2">
    <name type="scientific">Gossypium aridum</name>
    <name type="common">American cotton</name>
    <name type="synonym">Erioxylum aridum</name>
    <dbReference type="NCBI Taxonomy" id="34290"/>
    <lineage>
        <taxon>Eukaryota</taxon>
        <taxon>Viridiplantae</taxon>
        <taxon>Streptophyta</taxon>
        <taxon>Embryophyta</taxon>
        <taxon>Tracheophyta</taxon>
        <taxon>Spermatophyta</taxon>
        <taxon>Magnoliopsida</taxon>
        <taxon>eudicotyledons</taxon>
        <taxon>Gunneridae</taxon>
        <taxon>Pentapetalae</taxon>
        <taxon>rosids</taxon>
        <taxon>malvids</taxon>
        <taxon>Malvales</taxon>
        <taxon>Malvaceae</taxon>
        <taxon>Malvoideae</taxon>
        <taxon>Gossypium</taxon>
    </lineage>
</organism>
<evidence type="ECO:0000313" key="2">
    <source>
        <dbReference type="Proteomes" id="UP000593577"/>
    </source>
</evidence>
<accession>A0A7J8YC11</accession>
<proteinExistence type="predicted"/>